<dbReference type="InterPro" id="IPR058637">
    <property type="entry name" value="YknX-like_C"/>
</dbReference>
<comment type="caution">
    <text evidence="4">The sequence shown here is derived from an EMBL/GenBank/DDBJ whole genome shotgun (WGS) entry which is preliminary data.</text>
</comment>
<evidence type="ECO:0000259" key="2">
    <source>
        <dbReference type="Pfam" id="PF25876"/>
    </source>
</evidence>
<evidence type="ECO:0000259" key="3">
    <source>
        <dbReference type="Pfam" id="PF25989"/>
    </source>
</evidence>
<feature type="domain" description="YknX-like C-terminal permuted SH3-like" evidence="3">
    <location>
        <begin position="275"/>
        <end position="340"/>
    </location>
</feature>
<dbReference type="Gene3D" id="2.40.50.100">
    <property type="match status" value="1"/>
</dbReference>
<dbReference type="Gene3D" id="2.40.30.170">
    <property type="match status" value="1"/>
</dbReference>
<keyword evidence="5" id="KW-1185">Reference proteome</keyword>
<dbReference type="PANTHER" id="PTHR30469:SF11">
    <property type="entry name" value="BLL4320 PROTEIN"/>
    <property type="match status" value="1"/>
</dbReference>
<dbReference type="InterPro" id="IPR058624">
    <property type="entry name" value="MdtA-like_HH"/>
</dbReference>
<protein>
    <submittedName>
        <fullName evidence="4">Efflux pump periplasmic linker BepF</fullName>
    </submittedName>
</protein>
<dbReference type="Pfam" id="PF25876">
    <property type="entry name" value="HH_MFP_RND"/>
    <property type="match status" value="1"/>
</dbReference>
<sequence length="360" mass="39185">MRHKKLAFSLGIIVVLAGVSASYFYLGEAPQKRAFSPAQVETQPITTRTLSDQEYGYGTILSKDYVTLKSLQTNRITGIQFSGGETVSKGQVLLTQDTRTAKAQVAQDQAQLTQAKNEWQRQSNLRKKGLISQSDYDDAYSSYKQAKALLEQDTALLSELTLKAPFSGVISSTDYHVGDLLDSGSSIATLYDANHLLVQYQLPASARSDYRVGQTVTIESELNTENKVVGKVTYIAPSIDTGLITLKAAIDEGSNFKPGQNVKVVQQTKVRTNQVTIPTGSLLTNLEGTQAYIVEDGKAQLRNVKVGNYYNGYVQILSGLKAGESLVTNGQNYLHSDEKVVVNNGDKIASHSNKTSGVTR</sequence>
<evidence type="ECO:0000313" key="4">
    <source>
        <dbReference type="EMBL" id="CAH0540701.1"/>
    </source>
</evidence>
<evidence type="ECO:0000313" key="5">
    <source>
        <dbReference type="Proteomes" id="UP000838748"/>
    </source>
</evidence>
<reference evidence="4" key="1">
    <citation type="submission" date="2021-11" db="EMBL/GenBank/DDBJ databases">
        <authorList>
            <person name="Rodrigo-Torres L."/>
            <person name="Arahal R. D."/>
            <person name="Lucena T."/>
        </authorList>
    </citation>
    <scope>NUCLEOTIDE SEQUENCE</scope>
    <source>
        <strain evidence="4">CECT 7928</strain>
    </source>
</reference>
<dbReference type="SUPFAM" id="SSF111369">
    <property type="entry name" value="HlyD-like secretion proteins"/>
    <property type="match status" value="1"/>
</dbReference>
<comment type="similarity">
    <text evidence="1">Belongs to the membrane fusion protein (MFP) (TC 8.A.1) family.</text>
</comment>
<gene>
    <name evidence="4" type="primary">bepF_2</name>
    <name evidence="4" type="ORF">VMF7928_03052</name>
</gene>
<name>A0ABN8E556_9VIBR</name>
<proteinExistence type="inferred from homology"/>
<dbReference type="Gene3D" id="1.10.287.470">
    <property type="entry name" value="Helix hairpin bin"/>
    <property type="match status" value="1"/>
</dbReference>
<dbReference type="Pfam" id="PF25989">
    <property type="entry name" value="YknX_C"/>
    <property type="match status" value="1"/>
</dbReference>
<dbReference type="InterPro" id="IPR006143">
    <property type="entry name" value="RND_pump_MFP"/>
</dbReference>
<dbReference type="PANTHER" id="PTHR30469">
    <property type="entry name" value="MULTIDRUG RESISTANCE PROTEIN MDTA"/>
    <property type="match status" value="1"/>
</dbReference>
<dbReference type="Gene3D" id="2.40.420.20">
    <property type="match status" value="1"/>
</dbReference>
<organism evidence="4 5">
    <name type="scientific">Vibrio marisflavi CECT 7928</name>
    <dbReference type="NCBI Taxonomy" id="634439"/>
    <lineage>
        <taxon>Bacteria</taxon>
        <taxon>Pseudomonadati</taxon>
        <taxon>Pseudomonadota</taxon>
        <taxon>Gammaproteobacteria</taxon>
        <taxon>Vibrionales</taxon>
        <taxon>Vibrionaceae</taxon>
        <taxon>Vibrio</taxon>
    </lineage>
</organism>
<dbReference type="NCBIfam" id="TIGR01730">
    <property type="entry name" value="RND_mfp"/>
    <property type="match status" value="1"/>
</dbReference>
<feature type="domain" description="Multidrug resistance protein MdtA-like alpha-helical hairpin" evidence="2">
    <location>
        <begin position="99"/>
        <end position="157"/>
    </location>
</feature>
<evidence type="ECO:0000256" key="1">
    <source>
        <dbReference type="ARBA" id="ARBA00009477"/>
    </source>
</evidence>
<dbReference type="EMBL" id="CAKLDM010000002">
    <property type="protein sequence ID" value="CAH0540701.1"/>
    <property type="molecule type" value="Genomic_DNA"/>
</dbReference>
<dbReference type="RefSeq" id="WP_237362562.1">
    <property type="nucleotide sequence ID" value="NZ_CAKLDM010000002.1"/>
</dbReference>
<dbReference type="Proteomes" id="UP000838748">
    <property type="component" value="Unassembled WGS sequence"/>
</dbReference>
<accession>A0ABN8E556</accession>